<dbReference type="InterPro" id="IPR006034">
    <property type="entry name" value="Asparaginase/glutaminase-like"/>
</dbReference>
<dbReference type="GO" id="GO:0004067">
    <property type="term" value="F:asparaginase activity"/>
    <property type="evidence" value="ECO:0007669"/>
    <property type="project" value="UniProtKB-UniRule"/>
</dbReference>
<dbReference type="InterPro" id="IPR040919">
    <property type="entry name" value="Asparaginase_C"/>
</dbReference>
<dbReference type="SUPFAM" id="SSF53774">
    <property type="entry name" value="Glutaminase/Asparaginase"/>
    <property type="match status" value="1"/>
</dbReference>
<feature type="domain" description="Asparaginase/glutaminase C-terminal" evidence="6">
    <location>
        <begin position="209"/>
        <end position="323"/>
    </location>
</feature>
<feature type="domain" description="L-asparaginase N-terminal" evidence="5">
    <location>
        <begin position="3"/>
        <end position="179"/>
    </location>
</feature>
<dbReference type="InterPro" id="IPR027473">
    <property type="entry name" value="L-asparaginase_C"/>
</dbReference>
<sequence>MSILILYTGGTIGMTVSESGLAPSSSLVEKLHTIFPSGIANTPEYSVQTLDPLIDSANLDTTHWQRIVAAIQQHWDAYNSFIILHGTDTMAYTASLLSYVFANSCKNIILTGSQLPLGAERSDAPCNLALALSLANGIPLGQVAIAFGNQVLQGNRATKISSQAFAGFDSPNTPPLVTNQITPHYRVNGLTGCQPCKEPAELHFQPEAVALLWLTPSLSQASYGGFLHDSKCKALVLVSFGAGNIASENQSFCQFLADAKDKGLVVVNVSQCQHGGTSTGAYAAGSVLTQLGVLDGKDMTVEAAFTKLHYLLALDHSPKEIRTHWQTCRAEEWSE</sequence>
<dbReference type="InterPro" id="IPR036152">
    <property type="entry name" value="Asp/glu_Ase-like_sf"/>
</dbReference>
<dbReference type="SFLD" id="SFLDS00057">
    <property type="entry name" value="Glutaminase/Asparaginase"/>
    <property type="match status" value="1"/>
</dbReference>
<dbReference type="RefSeq" id="WP_140589837.1">
    <property type="nucleotide sequence ID" value="NZ_VFRR01000028.1"/>
</dbReference>
<dbReference type="EMBL" id="VFRR01000028">
    <property type="protein sequence ID" value="TPE48880.1"/>
    <property type="molecule type" value="Genomic_DNA"/>
</dbReference>
<accession>A0A501WKG4</accession>
<dbReference type="Proteomes" id="UP000315901">
    <property type="component" value="Unassembled WGS sequence"/>
</dbReference>
<dbReference type="PIRSF" id="PIRSF001220">
    <property type="entry name" value="L-ASNase_gatD"/>
    <property type="match status" value="1"/>
</dbReference>
<feature type="binding site" evidence="3">
    <location>
        <begin position="87"/>
        <end position="88"/>
    </location>
    <ligand>
        <name>substrate</name>
    </ligand>
</feature>
<dbReference type="CDD" id="cd08963">
    <property type="entry name" value="L-asparaginase_I"/>
    <property type="match status" value="1"/>
</dbReference>
<name>A0A501WKG4_9GAMM</name>
<evidence type="ECO:0000313" key="7">
    <source>
        <dbReference type="EMBL" id="TPE48880.1"/>
    </source>
</evidence>
<dbReference type="PRINTS" id="PR00139">
    <property type="entry name" value="ASNGLNASE"/>
</dbReference>
<evidence type="ECO:0000256" key="1">
    <source>
        <dbReference type="ARBA" id="ARBA00010518"/>
    </source>
</evidence>
<protein>
    <submittedName>
        <fullName evidence="7">Asparaginase</fullName>
    </submittedName>
</protein>
<dbReference type="PROSITE" id="PS00144">
    <property type="entry name" value="ASN_GLN_ASE_1"/>
    <property type="match status" value="1"/>
</dbReference>
<dbReference type="PANTHER" id="PTHR11707:SF28">
    <property type="entry name" value="60 KDA LYSOPHOSPHOLIPASE"/>
    <property type="match status" value="1"/>
</dbReference>
<dbReference type="Gene3D" id="3.40.50.1170">
    <property type="entry name" value="L-asparaginase, N-terminal domain"/>
    <property type="match status" value="1"/>
</dbReference>
<keyword evidence="8" id="KW-1185">Reference proteome</keyword>
<evidence type="ECO:0000313" key="8">
    <source>
        <dbReference type="Proteomes" id="UP000315901"/>
    </source>
</evidence>
<dbReference type="PROSITE" id="PS51732">
    <property type="entry name" value="ASN_GLN_ASE_3"/>
    <property type="match status" value="1"/>
</dbReference>
<dbReference type="Pfam" id="PF17763">
    <property type="entry name" value="Asparaginase_C"/>
    <property type="match status" value="1"/>
</dbReference>
<reference evidence="7 8" key="1">
    <citation type="submission" date="2019-06" db="EMBL/GenBank/DDBJ databases">
        <title>A novel bacterium of genus Marinomonas, isolated from coastal sand.</title>
        <authorList>
            <person name="Huang H."/>
            <person name="Mo K."/>
            <person name="Hu Y."/>
        </authorList>
    </citation>
    <scope>NUCLEOTIDE SEQUENCE [LARGE SCALE GENOMIC DNA]</scope>
    <source>
        <strain evidence="7 8">HB171799</strain>
    </source>
</reference>
<dbReference type="GO" id="GO:0006520">
    <property type="term" value="P:amino acid metabolic process"/>
    <property type="evidence" value="ECO:0007669"/>
    <property type="project" value="InterPro"/>
</dbReference>
<gene>
    <name evidence="7" type="ORF">FJM67_12690</name>
</gene>
<dbReference type="AlphaFoldDB" id="A0A501WKG4"/>
<feature type="active site" description="O-isoaspartyl threonine intermediate" evidence="2">
    <location>
        <position position="11"/>
    </location>
</feature>
<comment type="caution">
    <text evidence="7">The sequence shown here is derived from an EMBL/GenBank/DDBJ whole genome shotgun (WGS) entry which is preliminary data.</text>
</comment>
<evidence type="ECO:0000259" key="5">
    <source>
        <dbReference type="Pfam" id="PF00710"/>
    </source>
</evidence>
<dbReference type="OrthoDB" id="9788068at2"/>
<organism evidence="7 8">
    <name type="scientific">Maribrevibacterium harenarium</name>
    <dbReference type="NCBI Taxonomy" id="2589817"/>
    <lineage>
        <taxon>Bacteria</taxon>
        <taxon>Pseudomonadati</taxon>
        <taxon>Pseudomonadota</taxon>
        <taxon>Gammaproteobacteria</taxon>
        <taxon>Oceanospirillales</taxon>
        <taxon>Oceanospirillaceae</taxon>
        <taxon>Maribrevibacterium</taxon>
    </lineage>
</organism>
<dbReference type="InterPro" id="IPR037152">
    <property type="entry name" value="L-asparaginase_N_sf"/>
</dbReference>
<feature type="active site" evidence="4">
    <location>
        <position position="11"/>
    </location>
</feature>
<dbReference type="PIRSF" id="PIRSF500176">
    <property type="entry name" value="L_ASNase"/>
    <property type="match status" value="1"/>
</dbReference>
<dbReference type="Pfam" id="PF00710">
    <property type="entry name" value="Asparaginase"/>
    <property type="match status" value="1"/>
</dbReference>
<comment type="similarity">
    <text evidence="1">Belongs to the asparaginase 1 family.</text>
</comment>
<proteinExistence type="inferred from homology"/>
<dbReference type="PANTHER" id="PTHR11707">
    <property type="entry name" value="L-ASPARAGINASE"/>
    <property type="match status" value="1"/>
</dbReference>
<dbReference type="InterPro" id="IPR041725">
    <property type="entry name" value="L-asparaginase_I"/>
</dbReference>
<evidence type="ECO:0000256" key="2">
    <source>
        <dbReference type="PIRSR" id="PIRSR001220-1"/>
    </source>
</evidence>
<dbReference type="InterPro" id="IPR020827">
    <property type="entry name" value="Asparaginase/glutaminase_AS1"/>
</dbReference>
<evidence type="ECO:0000256" key="3">
    <source>
        <dbReference type="PIRSR" id="PIRSR001220-2"/>
    </source>
</evidence>
<feature type="binding site" evidence="3">
    <location>
        <position position="56"/>
    </location>
    <ligand>
        <name>substrate</name>
    </ligand>
</feature>
<dbReference type="Gene3D" id="3.40.50.40">
    <property type="match status" value="1"/>
</dbReference>
<dbReference type="SMART" id="SM00870">
    <property type="entry name" value="Asparaginase"/>
    <property type="match status" value="1"/>
</dbReference>
<evidence type="ECO:0000259" key="6">
    <source>
        <dbReference type="Pfam" id="PF17763"/>
    </source>
</evidence>
<dbReference type="InterPro" id="IPR027474">
    <property type="entry name" value="L-asparaginase_N"/>
</dbReference>
<evidence type="ECO:0000256" key="4">
    <source>
        <dbReference type="PROSITE-ProRule" id="PRU10099"/>
    </source>
</evidence>